<reference evidence="3 4" key="1">
    <citation type="submission" date="2019-02" db="EMBL/GenBank/DDBJ databases">
        <title>Deep-cultivation of Planctomycetes and their phenomic and genomic characterization uncovers novel biology.</title>
        <authorList>
            <person name="Wiegand S."/>
            <person name="Jogler M."/>
            <person name="Boedeker C."/>
            <person name="Pinto D."/>
            <person name="Vollmers J."/>
            <person name="Rivas-Marin E."/>
            <person name="Kohn T."/>
            <person name="Peeters S.H."/>
            <person name="Heuer A."/>
            <person name="Rast P."/>
            <person name="Oberbeckmann S."/>
            <person name="Bunk B."/>
            <person name="Jeske O."/>
            <person name="Meyerdierks A."/>
            <person name="Storesund J.E."/>
            <person name="Kallscheuer N."/>
            <person name="Luecker S."/>
            <person name="Lage O.M."/>
            <person name="Pohl T."/>
            <person name="Merkel B.J."/>
            <person name="Hornburger P."/>
            <person name="Mueller R.-W."/>
            <person name="Bruemmer F."/>
            <person name="Labrenz M."/>
            <person name="Spormann A.M."/>
            <person name="Op den Camp H."/>
            <person name="Overmann J."/>
            <person name="Amann R."/>
            <person name="Jetten M.S.M."/>
            <person name="Mascher T."/>
            <person name="Medema M.H."/>
            <person name="Devos D.P."/>
            <person name="Kaster A.-K."/>
            <person name="Ovreas L."/>
            <person name="Rohde M."/>
            <person name="Galperin M.Y."/>
            <person name="Jogler C."/>
        </authorList>
    </citation>
    <scope>NUCLEOTIDE SEQUENCE [LARGE SCALE GENOMIC DNA]</scope>
    <source>
        <strain evidence="3 4">K23_9</strain>
    </source>
</reference>
<dbReference type="Gene3D" id="2.60.120.1060">
    <property type="entry name" value="NPCBM/NEW2 domain"/>
    <property type="match status" value="1"/>
</dbReference>
<name>A0A517NXD9_9BACT</name>
<dbReference type="GO" id="GO:0008237">
    <property type="term" value="F:metallopeptidase activity"/>
    <property type="evidence" value="ECO:0007669"/>
    <property type="project" value="InterPro"/>
</dbReference>
<dbReference type="OrthoDB" id="267032at2"/>
<evidence type="ECO:0000313" key="4">
    <source>
        <dbReference type="Proteomes" id="UP000319817"/>
    </source>
</evidence>
<dbReference type="RefSeq" id="WP_145419561.1">
    <property type="nucleotide sequence ID" value="NZ_CP036526.1"/>
</dbReference>
<keyword evidence="4" id="KW-1185">Reference proteome</keyword>
<protein>
    <submittedName>
        <fullName evidence="3">NPCBM/NEW2 domain protein</fullName>
    </submittedName>
</protein>
<sequence precursor="true">MKKFVLFSNLLCLSLLVAASHPASADEADVELQKAAVARSLLEQYQGEQPELEKRYLHMVCWTPSDREFPKDDQARLTRIMKHIQSFYRREMKRFGFAEHTIGLQLDEANQLVIHRVRGAHATEHYGMPSGNEIRRECLPVLQQAGIDAKNETIVIMCNLATWDPEKLQFAHQSPYYASGSFRSGTAWQLDSPELDSENLKRTEPIIRDQQYGRISLGKHNSIFIGGVTHELGHALGLPHCRQRPDEQIRGTALMGSGNRTYGDELRGEGRGSFLTLAHALRLASHPQFSGSVKGMRDAAKATISDLSIVTAGKAIQISGTVQGSPPIYAVVAYFDPVGGSDYDATTATAVPDADGRFRLSSDALVAGKAGELRLFPLHANGSAAQQMSRTRFRYAYDVADDGTPDVSTFAIRASLQPLVEALSGGKVVLARKLAADLGPGKAAVIAKNLIETNLPTLAPSEFDGESDTAFLTQFAPKSASVGWGRPAYNRVPDASLLLESAGEIFATGIYAHAPSTHLYDLGNQWKTLKGTVGLAAGHNGTVQFEIVGDEKSLWRSKVISAGQTETFQITVDDIAQLKLQTNPTSDGPGADWGLWLDLSLHRTSITK</sequence>
<evidence type="ECO:0000313" key="3">
    <source>
        <dbReference type="EMBL" id="QDT11784.1"/>
    </source>
</evidence>
<organism evidence="3 4">
    <name type="scientific">Stieleria marina</name>
    <dbReference type="NCBI Taxonomy" id="1930275"/>
    <lineage>
        <taxon>Bacteria</taxon>
        <taxon>Pseudomonadati</taxon>
        <taxon>Planctomycetota</taxon>
        <taxon>Planctomycetia</taxon>
        <taxon>Pirellulales</taxon>
        <taxon>Pirellulaceae</taxon>
        <taxon>Stieleria</taxon>
    </lineage>
</organism>
<dbReference type="Pfam" id="PF08305">
    <property type="entry name" value="NPCBM"/>
    <property type="match status" value="1"/>
</dbReference>
<dbReference type="InterPro" id="IPR038637">
    <property type="entry name" value="NPCBM_sf"/>
</dbReference>
<dbReference type="InterPro" id="IPR008979">
    <property type="entry name" value="Galactose-bd-like_sf"/>
</dbReference>
<dbReference type="Gene3D" id="3.40.390.10">
    <property type="entry name" value="Collagenase (Catalytic Domain)"/>
    <property type="match status" value="1"/>
</dbReference>
<feature type="signal peptide" evidence="1">
    <location>
        <begin position="1"/>
        <end position="25"/>
    </location>
</feature>
<dbReference type="InterPro" id="IPR024079">
    <property type="entry name" value="MetalloPept_cat_dom_sf"/>
</dbReference>
<dbReference type="EMBL" id="CP036526">
    <property type="protein sequence ID" value="QDT11784.1"/>
    <property type="molecule type" value="Genomic_DNA"/>
</dbReference>
<dbReference type="SMART" id="SM00776">
    <property type="entry name" value="NPCBM"/>
    <property type="match status" value="1"/>
</dbReference>
<dbReference type="SUPFAM" id="SSF49785">
    <property type="entry name" value="Galactose-binding domain-like"/>
    <property type="match status" value="1"/>
</dbReference>
<feature type="domain" description="Glycosyl hydrolase family 98 putative carbohydrate-binding module" evidence="2">
    <location>
        <begin position="466"/>
        <end position="603"/>
    </location>
</feature>
<proteinExistence type="predicted"/>
<feature type="chain" id="PRO_5022149089" evidence="1">
    <location>
        <begin position="26"/>
        <end position="608"/>
    </location>
</feature>
<dbReference type="AlphaFoldDB" id="A0A517NXD9"/>
<evidence type="ECO:0000256" key="1">
    <source>
        <dbReference type="SAM" id="SignalP"/>
    </source>
</evidence>
<gene>
    <name evidence="3" type="ORF">K239x_37840</name>
</gene>
<accession>A0A517NXD9</accession>
<dbReference type="SUPFAM" id="SSF55486">
    <property type="entry name" value="Metalloproteases ('zincins'), catalytic domain"/>
    <property type="match status" value="1"/>
</dbReference>
<dbReference type="Proteomes" id="UP000319817">
    <property type="component" value="Chromosome"/>
</dbReference>
<keyword evidence="1" id="KW-0732">Signal</keyword>
<dbReference type="InterPro" id="IPR013222">
    <property type="entry name" value="Glyco_hyd_98_carb-bd"/>
</dbReference>
<evidence type="ECO:0000259" key="2">
    <source>
        <dbReference type="SMART" id="SM00776"/>
    </source>
</evidence>